<keyword evidence="3" id="KW-0812">Transmembrane</keyword>
<dbReference type="Pfam" id="PF09718">
    <property type="entry name" value="Tape_meas_lam_C"/>
    <property type="match status" value="1"/>
</dbReference>
<keyword evidence="3" id="KW-0472">Membrane</keyword>
<feature type="transmembrane region" description="Helical" evidence="3">
    <location>
        <begin position="365"/>
        <end position="390"/>
    </location>
</feature>
<dbReference type="EMBL" id="PP882867">
    <property type="protein sequence ID" value="XBW75395.1"/>
    <property type="molecule type" value="Genomic_DNA"/>
</dbReference>
<dbReference type="PANTHER" id="PTHR37813:SF1">
    <property type="entry name" value="FELS-2 PROPHAGE PROTEIN"/>
    <property type="match status" value="1"/>
</dbReference>
<dbReference type="InterPro" id="IPR010090">
    <property type="entry name" value="Phage_tape_meas"/>
</dbReference>
<dbReference type="GO" id="GO:0098003">
    <property type="term" value="P:viral tail assembly"/>
    <property type="evidence" value="ECO:0007669"/>
    <property type="project" value="UniProtKB-KW"/>
</dbReference>
<evidence type="ECO:0000256" key="3">
    <source>
        <dbReference type="SAM" id="Phobius"/>
    </source>
</evidence>
<dbReference type="InterPro" id="IPR006431">
    <property type="entry name" value="Phage_tape_meas_C"/>
</dbReference>
<sequence>MVEGARKGERALDGLGRKAGVLGETFDRLNTRTNLVARAFGALVAVGIATFFTQAVTAAGSFETAMAEVSTLVDETVFNLGRLEDAILAQSRAFGAAPVQQAAAAYQIISAGASTATDAIDLLDASNRLAIGGVTDVATAADGLTSVLNAYGMAASEATDVSDVLFVGMRAGKTTIGELASSLGNVAPLAAQAGVGFDELVASIAALTKGGISTQQAVTGVRAILAAVTKPTQEAADMADRLGLNFNAAALESRGFAGFMEDVVTATGGSSDAMAQLFGGVEALVPALALAGQAGVDMTAILEDMEERGGATQEAFEKMTNTFEFQSARLRQSLMTALIELGSIITSALTPAIKFLADNFDALSRFVMVAAAGFTALMIPAVIAMIPAIASATAGLVAMAAAWLLTPFGAIQALIIGAAAALAYFGDTNVEVAGRVATVWQVLKAVLMTVGQYFGRIYDIAVTAFQGIVDGLADFGESAYNIFLQVWNWATSAWDGAKASAGNFFSNVAERLDEFLGNWGLSLDTIADWIKGAVNFWIGLHVGFIAAIRPTITEGIPALFELAMAKAKNMAIQGLQNIINVFVRGLGGLGDALDLIPGFEGIGDAIRESLTVDFSDLQTDTAALEANLASAGANIGSAFGEALNVDYVGNFGTAVREGAETVRTAFDENILGPFNEALIRTGQTLANDFGANLDTVIEQQETSSEIQEQLNTVIEDGTPVITDFGDAAGGAAGQLRELNAAQQEYIDGLTDEYEQIVQNNGGARDAVRAWYQEQLMILEDLGLKYEDYATMIETIFEERMKEAREQDLENATDWASGISRALDSIEADIGTAADRAESMFKSAFDKSADALADFVMTGKLDFGELARSIIADIIKMQTRMLLFNAIKMAFPGFADGGMVPGFADGGRISGPGTGRSDSILARVSNGEYIVNAKATREFLPMLNQINSGQMPTFADGGLAMGSIAAPRRMASGDEQTNRGDNPTMIFNITTPDAQSFKQSEGQIANRMRRMAQRGVRGA</sequence>
<protein>
    <submittedName>
        <fullName evidence="6">Tail tape measure protein</fullName>
    </submittedName>
</protein>
<organism evidence="6">
    <name type="scientific">Dinoroseobacter phage vB_DshS_R26L</name>
    <dbReference type="NCBI Taxonomy" id="3161158"/>
    <lineage>
        <taxon>Viruses</taxon>
        <taxon>Duplodnaviria</taxon>
        <taxon>Heunggongvirae</taxon>
        <taxon>Uroviricota</taxon>
        <taxon>Caudoviricetes</taxon>
        <taxon>Nanhaivirus</taxon>
    </lineage>
</organism>
<evidence type="ECO:0000259" key="4">
    <source>
        <dbReference type="Pfam" id="PF09718"/>
    </source>
</evidence>
<feature type="transmembrane region" description="Helical" evidence="3">
    <location>
        <begin position="334"/>
        <end position="353"/>
    </location>
</feature>
<dbReference type="PANTHER" id="PTHR37813">
    <property type="entry name" value="FELS-2 PROPHAGE PROTEIN"/>
    <property type="match status" value="1"/>
</dbReference>
<keyword evidence="1" id="KW-1245">Viral tail assembly</keyword>
<feature type="domain" description="Bacteriophage tail tape measure C-terminal" evidence="4">
    <location>
        <begin position="813"/>
        <end position="886"/>
    </location>
</feature>
<keyword evidence="3" id="KW-1133">Transmembrane helix</keyword>
<feature type="domain" description="Phage tail tape measure protein" evidence="5">
    <location>
        <begin position="91"/>
        <end position="279"/>
    </location>
</feature>
<feature type="transmembrane region" description="Helical" evidence="3">
    <location>
        <begin position="402"/>
        <end position="425"/>
    </location>
</feature>
<gene>
    <name evidence="6" type="ORF">vBDshSR26L_80</name>
</gene>
<accession>A0AAU7VGZ7</accession>
<dbReference type="NCBIfam" id="TIGR01760">
    <property type="entry name" value="tape_meas_TP901"/>
    <property type="match status" value="1"/>
</dbReference>
<evidence type="ECO:0000256" key="2">
    <source>
        <dbReference type="ARBA" id="ARBA00022612"/>
    </source>
</evidence>
<proteinExistence type="predicted"/>
<evidence type="ECO:0000313" key="6">
    <source>
        <dbReference type="EMBL" id="XBW75395.1"/>
    </source>
</evidence>
<evidence type="ECO:0000256" key="1">
    <source>
        <dbReference type="ARBA" id="ARBA00022465"/>
    </source>
</evidence>
<evidence type="ECO:0000259" key="5">
    <source>
        <dbReference type="Pfam" id="PF10145"/>
    </source>
</evidence>
<keyword evidence="2" id="KW-1188">Viral release from host cell</keyword>
<reference evidence="6" key="1">
    <citation type="submission" date="2024-06" db="EMBL/GenBank/DDBJ databases">
        <authorList>
            <person name="Lu L."/>
            <person name="Wei N."/>
            <person name="Zhang R."/>
        </authorList>
    </citation>
    <scope>NUCLEOTIDE SEQUENCE</scope>
</reference>
<dbReference type="Pfam" id="PF10145">
    <property type="entry name" value="PhageMin_Tail"/>
    <property type="match status" value="1"/>
</dbReference>
<name>A0AAU7VGZ7_9CAUD</name>